<dbReference type="GeneID" id="56449876"/>
<dbReference type="Proteomes" id="UP001277471">
    <property type="component" value="Unassembled WGS sequence"/>
</dbReference>
<dbReference type="Proteomes" id="UP000298774">
    <property type="component" value="Chromosome"/>
</dbReference>
<dbReference type="EMBL" id="JAWXYC010000004">
    <property type="protein sequence ID" value="MDX5952682.1"/>
    <property type="molecule type" value="Genomic_DNA"/>
</dbReference>
<feature type="region of interest" description="Disordered" evidence="1">
    <location>
        <begin position="158"/>
        <end position="179"/>
    </location>
</feature>
<dbReference type="RefSeq" id="WP_059398489.1">
    <property type="nucleotide sequence ID" value="NZ_CP012914.1"/>
</dbReference>
<dbReference type="KEGG" id="abf:AMK58_00930"/>
<name>A0A0N7I7C3_AZOBR</name>
<evidence type="ECO:0000256" key="2">
    <source>
        <dbReference type="SAM" id="SignalP"/>
    </source>
</evidence>
<dbReference type="InterPro" id="IPR038507">
    <property type="entry name" value="YcnI-like_sf"/>
</dbReference>
<evidence type="ECO:0000313" key="5">
    <source>
        <dbReference type="EMBL" id="QCO09157.1"/>
    </source>
</evidence>
<feature type="signal peptide" evidence="2">
    <location>
        <begin position="1"/>
        <end position="29"/>
    </location>
</feature>
<dbReference type="Gene3D" id="2.60.40.2230">
    <property type="entry name" value="Uncharacterised protein YcnI-like PF07987, DUF1775"/>
    <property type="match status" value="1"/>
</dbReference>
<evidence type="ECO:0000256" key="1">
    <source>
        <dbReference type="SAM" id="MobiDB-lite"/>
    </source>
</evidence>
<dbReference type="AlphaFoldDB" id="A0A0N7I7C3"/>
<feature type="chain" id="PRO_5030011953" evidence="2">
    <location>
        <begin position="30"/>
        <end position="179"/>
    </location>
</feature>
<dbReference type="CDD" id="cd08545">
    <property type="entry name" value="YcnI_like"/>
    <property type="match status" value="1"/>
</dbReference>
<feature type="compositionally biased region" description="Basic and acidic residues" evidence="1">
    <location>
        <begin position="158"/>
        <end position="168"/>
    </location>
</feature>
<evidence type="ECO:0000313" key="4">
    <source>
        <dbReference type="EMBL" id="MDX5952682.1"/>
    </source>
</evidence>
<evidence type="ECO:0000313" key="6">
    <source>
        <dbReference type="Proteomes" id="UP000298774"/>
    </source>
</evidence>
<gene>
    <name evidence="5" type="ORF">D3868_08995</name>
    <name evidence="4" type="ORF">SIM66_16000</name>
</gene>
<dbReference type="Pfam" id="PF07987">
    <property type="entry name" value="DUF1775"/>
    <property type="match status" value="1"/>
</dbReference>
<sequence length="179" mass="19038">MFRNTRGALLAAAVLACLPGLLPGSAALAHTTLETKQAPAASTYKGVLRVGHGCGASPTIALRVQIPEGVIAVKPMPKPGWTLTTKEGQYAKAYDYYGESLSKGVTEIAWTGGSLPDAHYDEFVFRARLPDADPGTVVYFPVVQECETGVHRWIEIPEPGKTDHDVKEPAPGVTLTAKP</sequence>
<protein>
    <submittedName>
        <fullName evidence="5">DUF1775 domain-containing protein</fullName>
    </submittedName>
    <submittedName>
        <fullName evidence="4">YcnI family protein</fullName>
    </submittedName>
</protein>
<feature type="domain" description="YncI copper-binding" evidence="3">
    <location>
        <begin position="30"/>
        <end position="175"/>
    </location>
</feature>
<dbReference type="EMBL" id="CP032339">
    <property type="protein sequence ID" value="QCO09157.1"/>
    <property type="molecule type" value="Genomic_DNA"/>
</dbReference>
<keyword evidence="2" id="KW-0732">Signal</keyword>
<accession>A0A0N7I7C3</accession>
<keyword evidence="7" id="KW-1185">Reference proteome</keyword>
<evidence type="ECO:0000313" key="7">
    <source>
        <dbReference type="Proteomes" id="UP001277471"/>
    </source>
</evidence>
<dbReference type="PROSITE" id="PS51257">
    <property type="entry name" value="PROKAR_LIPOPROTEIN"/>
    <property type="match status" value="1"/>
</dbReference>
<evidence type="ECO:0000259" key="3">
    <source>
        <dbReference type="Pfam" id="PF07987"/>
    </source>
</evidence>
<reference evidence="5 6" key="1">
    <citation type="submission" date="2018-09" db="EMBL/GenBank/DDBJ databases">
        <title>Whole genome based analysis of evolution and adaptive divergence in Indian and Brazilian strains of Azospirillum brasilense.</title>
        <authorList>
            <person name="Singh C."/>
            <person name="Tripathi A.K."/>
        </authorList>
    </citation>
    <scope>NUCLEOTIDE SEQUENCE [LARGE SCALE GENOMIC DNA]</scope>
    <source>
        <strain evidence="5 6">MTCC4038</strain>
    </source>
</reference>
<proteinExistence type="predicted"/>
<organism evidence="5 6">
    <name type="scientific">Azospirillum brasilense</name>
    <dbReference type="NCBI Taxonomy" id="192"/>
    <lineage>
        <taxon>Bacteria</taxon>
        <taxon>Pseudomonadati</taxon>
        <taxon>Pseudomonadota</taxon>
        <taxon>Alphaproteobacteria</taxon>
        <taxon>Rhodospirillales</taxon>
        <taxon>Azospirillaceae</taxon>
        <taxon>Azospirillum</taxon>
    </lineage>
</organism>
<reference evidence="4 7" key="2">
    <citation type="submission" date="2023-11" db="EMBL/GenBank/DDBJ databases">
        <title>MicrobeMod: A computational toolkit for identifying prokaryotic methylation and restriction-modification with nanopore sequencing.</title>
        <authorList>
            <person name="Crits-Christoph A."/>
            <person name="Kang S.C."/>
            <person name="Lee H."/>
            <person name="Ostrov N."/>
        </authorList>
    </citation>
    <scope>NUCLEOTIDE SEQUENCE [LARGE SCALE GENOMIC DNA]</scope>
    <source>
        <strain evidence="4 7">ATCC 29145</strain>
    </source>
</reference>
<dbReference type="InterPro" id="IPR012533">
    <property type="entry name" value="YcnI-copper_dom"/>
</dbReference>